<evidence type="ECO:0000313" key="3">
    <source>
        <dbReference type="RefSeq" id="XP_025833179.1"/>
    </source>
</evidence>
<organism evidence="2 3">
    <name type="scientific">Agrilus planipennis</name>
    <name type="common">Emerald ash borer</name>
    <name type="synonym">Agrilus marcopoli</name>
    <dbReference type="NCBI Taxonomy" id="224129"/>
    <lineage>
        <taxon>Eukaryota</taxon>
        <taxon>Metazoa</taxon>
        <taxon>Ecdysozoa</taxon>
        <taxon>Arthropoda</taxon>
        <taxon>Hexapoda</taxon>
        <taxon>Insecta</taxon>
        <taxon>Pterygota</taxon>
        <taxon>Neoptera</taxon>
        <taxon>Endopterygota</taxon>
        <taxon>Coleoptera</taxon>
        <taxon>Polyphaga</taxon>
        <taxon>Elateriformia</taxon>
        <taxon>Buprestoidea</taxon>
        <taxon>Buprestidae</taxon>
        <taxon>Agrilinae</taxon>
        <taxon>Agrilus</taxon>
    </lineage>
</organism>
<dbReference type="InParanoid" id="A0A7F5RB45"/>
<gene>
    <name evidence="3" type="primary">LOC112905274</name>
</gene>
<evidence type="ECO:0000256" key="1">
    <source>
        <dbReference type="SAM" id="MobiDB-lite"/>
    </source>
</evidence>
<name>A0A7F5RB45_AGRPL</name>
<accession>A0A7F5RB45</accession>
<dbReference type="KEGG" id="apln:112905274"/>
<reference evidence="3" key="1">
    <citation type="submission" date="2025-08" db="UniProtKB">
        <authorList>
            <consortium name="RefSeq"/>
        </authorList>
    </citation>
    <scope>IDENTIFICATION</scope>
    <source>
        <tissue evidence="3">Entire body</tissue>
    </source>
</reference>
<dbReference type="OrthoDB" id="6769613at2759"/>
<evidence type="ECO:0000313" key="2">
    <source>
        <dbReference type="Proteomes" id="UP000192223"/>
    </source>
</evidence>
<sequence length="98" mass="11121">MYRQLLHSARTARNSMQKFAEVRRYKATVAAAENVERIQNLEQKVGQEAASKPDNWDNAKPFSEIPGPKPLPLLGNMWRFIPVIGDFSGTDQIAFMTQ</sequence>
<feature type="region of interest" description="Disordered" evidence="1">
    <location>
        <begin position="44"/>
        <end position="63"/>
    </location>
</feature>
<dbReference type="AlphaFoldDB" id="A0A7F5RB45"/>
<protein>
    <submittedName>
        <fullName evidence="3">Probable cytochrome P450 49a1</fullName>
    </submittedName>
</protein>
<dbReference type="Proteomes" id="UP000192223">
    <property type="component" value="Unplaced"/>
</dbReference>
<dbReference type="RefSeq" id="XP_025833179.1">
    <property type="nucleotide sequence ID" value="XM_025977394.1"/>
</dbReference>
<keyword evidence="2" id="KW-1185">Reference proteome</keyword>
<dbReference type="GeneID" id="112905274"/>
<proteinExistence type="predicted"/>